<feature type="signal peptide" evidence="1">
    <location>
        <begin position="1"/>
        <end position="19"/>
    </location>
</feature>
<comment type="caution">
    <text evidence="2">The sequence shown here is derived from an EMBL/GenBank/DDBJ whole genome shotgun (WGS) entry which is preliminary data.</text>
</comment>
<sequence length="177" mass="19753">MSARAFLCCLLLLLPPALAAQDEAGDAVASYVPATGDAWVDRQLADINDYAERYPDSFLDEVSRYAGVHRDYVAALLHEHGWSAGDIYFACFWGKVTGLGCREPVRARAQHPDEGWEAVVARLPVAPENLKWRALRHAIVASYDHWERPVQLDAMLRRQLGDREQRRKAAAAARAGQ</sequence>
<proteinExistence type="predicted"/>
<evidence type="ECO:0008006" key="4">
    <source>
        <dbReference type="Google" id="ProtNLM"/>
    </source>
</evidence>
<dbReference type="RefSeq" id="WP_265128621.1">
    <property type="nucleotide sequence ID" value="NZ_JAPCHY010000012.1"/>
</dbReference>
<dbReference type="Proteomes" id="UP001209922">
    <property type="component" value="Unassembled WGS sequence"/>
</dbReference>
<name>A0ABT3JYR8_9XANT</name>
<evidence type="ECO:0000313" key="2">
    <source>
        <dbReference type="EMBL" id="MCW4473637.1"/>
    </source>
</evidence>
<organism evidence="2 3">
    <name type="scientific">Xanthomonas chitinilytica</name>
    <dbReference type="NCBI Taxonomy" id="2989819"/>
    <lineage>
        <taxon>Bacteria</taxon>
        <taxon>Pseudomonadati</taxon>
        <taxon>Pseudomonadota</taxon>
        <taxon>Gammaproteobacteria</taxon>
        <taxon>Lysobacterales</taxon>
        <taxon>Lysobacteraceae</taxon>
        <taxon>Xanthomonas</taxon>
    </lineage>
</organism>
<feature type="chain" id="PRO_5046785378" description="DUF3806 domain-containing protein" evidence="1">
    <location>
        <begin position="20"/>
        <end position="177"/>
    </location>
</feature>
<gene>
    <name evidence="2" type="ORF">OK345_14125</name>
</gene>
<keyword evidence="3" id="KW-1185">Reference proteome</keyword>
<dbReference type="EMBL" id="JAPCHY010000012">
    <property type="protein sequence ID" value="MCW4473637.1"/>
    <property type="molecule type" value="Genomic_DNA"/>
</dbReference>
<accession>A0ABT3JYR8</accession>
<reference evidence="2 3" key="1">
    <citation type="submission" date="2022-10" db="EMBL/GenBank/DDBJ databases">
        <title>Xanthomonas sp. H13-6.</title>
        <authorList>
            <person name="Liu X."/>
            <person name="Deng Z."/>
            <person name="Jiang Y."/>
            <person name="Yu T."/>
            <person name="Ai J."/>
        </authorList>
    </citation>
    <scope>NUCLEOTIDE SEQUENCE [LARGE SCALE GENOMIC DNA]</scope>
    <source>
        <strain evidence="2 3">H13-6</strain>
    </source>
</reference>
<evidence type="ECO:0000313" key="3">
    <source>
        <dbReference type="Proteomes" id="UP001209922"/>
    </source>
</evidence>
<protein>
    <recommendedName>
        <fullName evidence="4">DUF3806 domain-containing protein</fullName>
    </recommendedName>
</protein>
<evidence type="ECO:0000256" key="1">
    <source>
        <dbReference type="SAM" id="SignalP"/>
    </source>
</evidence>
<keyword evidence="1" id="KW-0732">Signal</keyword>